<dbReference type="EMBL" id="CAJOBA010005461">
    <property type="protein sequence ID" value="CAF3744190.1"/>
    <property type="molecule type" value="Genomic_DNA"/>
</dbReference>
<keyword evidence="6" id="KW-1185">Reference proteome</keyword>
<organism evidence="3 6">
    <name type="scientific">Didymodactylos carnosus</name>
    <dbReference type="NCBI Taxonomy" id="1234261"/>
    <lineage>
        <taxon>Eukaryota</taxon>
        <taxon>Metazoa</taxon>
        <taxon>Spiralia</taxon>
        <taxon>Gnathifera</taxon>
        <taxon>Rotifera</taxon>
        <taxon>Eurotatoria</taxon>
        <taxon>Bdelloidea</taxon>
        <taxon>Philodinida</taxon>
        <taxon>Philodinidae</taxon>
        <taxon>Didymodactylos</taxon>
    </lineage>
</organism>
<dbReference type="EMBL" id="CAJOBC010080598">
    <property type="protein sequence ID" value="CAF4273139.1"/>
    <property type="molecule type" value="Genomic_DNA"/>
</dbReference>
<dbReference type="Proteomes" id="UP000681722">
    <property type="component" value="Unassembled WGS sequence"/>
</dbReference>
<evidence type="ECO:0000313" key="5">
    <source>
        <dbReference type="EMBL" id="CAF4273139.1"/>
    </source>
</evidence>
<protein>
    <recommendedName>
        <fullName evidence="1">T4 RNA ligase 1-like N-terminal domain-containing protein</fullName>
    </recommendedName>
</protein>
<dbReference type="EMBL" id="CAJNOK010005455">
    <property type="protein sequence ID" value="CAF0972915.1"/>
    <property type="molecule type" value="Genomic_DNA"/>
</dbReference>
<dbReference type="EMBL" id="CAJNOQ010016366">
    <property type="protein sequence ID" value="CAF1379506.1"/>
    <property type="molecule type" value="Genomic_DNA"/>
</dbReference>
<feature type="domain" description="T4 RNA ligase 1-like N-terminal" evidence="1">
    <location>
        <begin position="14"/>
        <end position="217"/>
    </location>
</feature>
<dbReference type="Pfam" id="PF09511">
    <property type="entry name" value="RNA_lig_T4_1"/>
    <property type="match status" value="1"/>
</dbReference>
<accession>A0A815JLK0</accession>
<dbReference type="Proteomes" id="UP000677228">
    <property type="component" value="Unassembled WGS sequence"/>
</dbReference>
<comment type="caution">
    <text evidence="3">The sequence shown here is derived from an EMBL/GenBank/DDBJ whole genome shotgun (WGS) entry which is preliminary data.</text>
</comment>
<dbReference type="InterPro" id="IPR019039">
    <property type="entry name" value="T4-Rnl1-like_N"/>
</dbReference>
<dbReference type="OrthoDB" id="10305733at2759"/>
<evidence type="ECO:0000259" key="1">
    <source>
        <dbReference type="Pfam" id="PF09511"/>
    </source>
</evidence>
<reference evidence="3" key="1">
    <citation type="submission" date="2021-02" db="EMBL/GenBank/DDBJ databases">
        <authorList>
            <person name="Nowell W R."/>
        </authorList>
    </citation>
    <scope>NUCLEOTIDE SEQUENCE</scope>
</reference>
<evidence type="ECO:0000313" key="2">
    <source>
        <dbReference type="EMBL" id="CAF0972915.1"/>
    </source>
</evidence>
<gene>
    <name evidence="3" type="ORF">GPM918_LOCUS32259</name>
    <name evidence="2" type="ORF">OVA965_LOCUS13194</name>
    <name evidence="5" type="ORF">SRO942_LOCUS32924</name>
    <name evidence="4" type="ORF">TMI583_LOCUS13197</name>
</gene>
<evidence type="ECO:0000313" key="6">
    <source>
        <dbReference type="Proteomes" id="UP000663829"/>
    </source>
</evidence>
<name>A0A815JLK0_9BILA</name>
<dbReference type="Proteomes" id="UP000663829">
    <property type="component" value="Unassembled WGS sequence"/>
</dbReference>
<dbReference type="AlphaFoldDB" id="A0A815JLK0"/>
<evidence type="ECO:0000313" key="3">
    <source>
        <dbReference type="EMBL" id="CAF1379506.1"/>
    </source>
</evidence>
<dbReference type="Proteomes" id="UP000682733">
    <property type="component" value="Unassembled WGS sequence"/>
</dbReference>
<evidence type="ECO:0000313" key="4">
    <source>
        <dbReference type="EMBL" id="CAF3744190.1"/>
    </source>
</evidence>
<proteinExistence type="predicted"/>
<sequence>MGWVSFNELGSMDCRGIMFDVTEGDSSPILVSLPPRKFFEYEHDTRDHTLGCIGDKMVKLDGSLISTFIHKSKVCLKSKASLDSPQVRQAESVLRKNAALDREIQSLAEEGYTINFELTSPRNRIVIPYEVEQLNLLSVRSHSTGENLFGTRLQQFLQDKYPAMMQNMVSYENCLASVVTVEGHRELIETIRKEQTGEGYVVEIILSDGTSYLTKVKNNTFLGLEKKKKNPGLR</sequence>